<dbReference type="EMBL" id="KV784353">
    <property type="protein sequence ID" value="OEU23012.1"/>
    <property type="molecule type" value="Genomic_DNA"/>
</dbReference>
<feature type="region of interest" description="Disordered" evidence="1">
    <location>
        <begin position="485"/>
        <end position="504"/>
    </location>
</feature>
<evidence type="ECO:0000256" key="3">
    <source>
        <dbReference type="SAM" id="SignalP"/>
    </source>
</evidence>
<feature type="compositionally biased region" description="Basic and acidic residues" evidence="1">
    <location>
        <begin position="603"/>
        <end position="612"/>
    </location>
</feature>
<feature type="transmembrane region" description="Helical" evidence="2">
    <location>
        <begin position="658"/>
        <end position="679"/>
    </location>
</feature>
<feature type="region of interest" description="Disordered" evidence="1">
    <location>
        <begin position="569"/>
        <end position="612"/>
    </location>
</feature>
<dbReference type="KEGG" id="fcy:FRACYDRAFT_233177"/>
<dbReference type="OrthoDB" id="46046at2759"/>
<feature type="compositionally biased region" description="Basic residues" evidence="1">
    <location>
        <begin position="689"/>
        <end position="706"/>
    </location>
</feature>
<feature type="region of interest" description="Disordered" evidence="1">
    <location>
        <begin position="37"/>
        <end position="77"/>
    </location>
</feature>
<feature type="compositionally biased region" description="Low complexity" evidence="1">
    <location>
        <begin position="50"/>
        <end position="63"/>
    </location>
</feature>
<proteinExistence type="predicted"/>
<keyword evidence="5" id="KW-1185">Reference proteome</keyword>
<feature type="compositionally biased region" description="Polar residues" evidence="1">
    <location>
        <begin position="64"/>
        <end position="77"/>
    </location>
</feature>
<dbReference type="AlphaFoldDB" id="A0A1E7FXY6"/>
<feature type="region of interest" description="Disordered" evidence="1">
    <location>
        <begin position="689"/>
        <end position="746"/>
    </location>
</feature>
<name>A0A1E7FXY6_9STRA</name>
<dbReference type="InParanoid" id="A0A1E7FXY6"/>
<feature type="compositionally biased region" description="Acidic residues" evidence="1">
    <location>
        <begin position="569"/>
        <end position="586"/>
    </location>
</feature>
<dbReference type="Proteomes" id="UP000095751">
    <property type="component" value="Unassembled WGS sequence"/>
</dbReference>
<feature type="compositionally biased region" description="Basic residues" evidence="1">
    <location>
        <begin position="732"/>
        <end position="746"/>
    </location>
</feature>
<keyword evidence="2" id="KW-0472">Membrane</keyword>
<gene>
    <name evidence="4" type="ORF">FRACYDRAFT_233177</name>
</gene>
<evidence type="ECO:0000313" key="5">
    <source>
        <dbReference type="Proteomes" id="UP000095751"/>
    </source>
</evidence>
<keyword evidence="3" id="KW-0732">Signal</keyword>
<evidence type="ECO:0000256" key="2">
    <source>
        <dbReference type="SAM" id="Phobius"/>
    </source>
</evidence>
<feature type="signal peptide" evidence="3">
    <location>
        <begin position="1"/>
        <end position="21"/>
    </location>
</feature>
<feature type="chain" id="PRO_5009193706" evidence="3">
    <location>
        <begin position="22"/>
        <end position="746"/>
    </location>
</feature>
<evidence type="ECO:0000256" key="1">
    <source>
        <dbReference type="SAM" id="MobiDB-lite"/>
    </source>
</evidence>
<keyword evidence="2" id="KW-1133">Transmembrane helix</keyword>
<evidence type="ECO:0000313" key="4">
    <source>
        <dbReference type="EMBL" id="OEU23012.1"/>
    </source>
</evidence>
<accession>A0A1E7FXY6</accession>
<sequence>MNNIVRMMAAIAMCYAAVCSAFTTPVSLKLSSQQSQHDAMKVSNGRTRSRITTRTTTTPTTTTSALQAENKNNKSPQQTADFDYQELQIQMNAMKQQNIKPSQLDPIKRNELRRYVENILAFRHQSSSSTAAVDSSVPLHLKLRSSLPGTKWRMAFTTEPLMAEALPADATITMKFASGTGNAATGSNKVDYGLDFFKTLALKRLAVKSTYKVMDPMPNNPTAAVVEIVYDKISTDIFGFSNVGIGTFGMLKGRSTYIQTVYYDDKIWIESGVDGEGNDSQIYYNVYARDDDVDDEEEDEPWSNQVTTSIQYQGDKTLIKMVSLVLFLFLGSYTSLIVDAYTNSRYSMEAAVIKAKRKFHSYQSDPLNLLRSIQIGEYDKIFVQYHRCVWSEYGNNYNDDDESGCKGDGNEDDNPWYMGRTQCYRANVAYSLYGVQTGDKTPNDACRKRYYINTFISNNGIEDFGNALGLNNDGDATSQCVLVEEDDDNNDNDDSNDGGNGSFYQHNVELYPNAHSYTTYCANGRFVTAQFNGAFCTGKGELELMDTLSDLNNELGEVDCILAYSIDENEYNNDDGNDNNSGDENDSNERRQLEEEEEENSSDENREKDNEGLRDLLTYSSTCSILEYPNGCPDPFGVKKRFDLNPTTSTGLLKQMHWIDWLTLTMFVLGLLMLMMSYLKDREPENFGKSKRRGFGFRRNRSKSPSKARGSGTNNNNNPNATYGIGEQPEKKNKRGFFKRLFSRKK</sequence>
<reference evidence="4 5" key="1">
    <citation type="submission" date="2016-09" db="EMBL/GenBank/DDBJ databases">
        <title>Extensive genetic diversity and differential bi-allelic expression allows diatom success in the polar Southern Ocean.</title>
        <authorList>
            <consortium name="DOE Joint Genome Institute"/>
            <person name="Mock T."/>
            <person name="Otillar R.P."/>
            <person name="Strauss J."/>
            <person name="Dupont C."/>
            <person name="Frickenhaus S."/>
            <person name="Maumus F."/>
            <person name="Mcmullan M."/>
            <person name="Sanges R."/>
            <person name="Schmutz J."/>
            <person name="Toseland A."/>
            <person name="Valas R."/>
            <person name="Veluchamy A."/>
            <person name="Ward B.J."/>
            <person name="Allen A."/>
            <person name="Barry K."/>
            <person name="Falciatore A."/>
            <person name="Ferrante M."/>
            <person name="Fortunato A.E."/>
            <person name="Gloeckner G."/>
            <person name="Gruber A."/>
            <person name="Hipkin R."/>
            <person name="Janech M."/>
            <person name="Kroth P."/>
            <person name="Leese F."/>
            <person name="Lindquist E."/>
            <person name="Lyon B.R."/>
            <person name="Martin J."/>
            <person name="Mayer C."/>
            <person name="Parker M."/>
            <person name="Quesneville H."/>
            <person name="Raymond J."/>
            <person name="Uhlig C."/>
            <person name="Valentin K.U."/>
            <person name="Worden A.Z."/>
            <person name="Armbrust E.V."/>
            <person name="Bowler C."/>
            <person name="Green B."/>
            <person name="Moulton V."/>
            <person name="Van Oosterhout C."/>
            <person name="Grigoriev I."/>
        </authorList>
    </citation>
    <scope>NUCLEOTIDE SEQUENCE [LARGE SCALE GENOMIC DNA]</scope>
    <source>
        <strain evidence="4 5">CCMP1102</strain>
    </source>
</reference>
<keyword evidence="2" id="KW-0812">Transmembrane</keyword>
<feature type="compositionally biased region" description="Acidic residues" evidence="1">
    <location>
        <begin position="485"/>
        <end position="496"/>
    </location>
</feature>
<protein>
    <submittedName>
        <fullName evidence="4">Uncharacterized protein</fullName>
    </submittedName>
</protein>
<organism evidence="4 5">
    <name type="scientific">Fragilariopsis cylindrus CCMP1102</name>
    <dbReference type="NCBI Taxonomy" id="635003"/>
    <lineage>
        <taxon>Eukaryota</taxon>
        <taxon>Sar</taxon>
        <taxon>Stramenopiles</taxon>
        <taxon>Ochrophyta</taxon>
        <taxon>Bacillariophyta</taxon>
        <taxon>Bacillariophyceae</taxon>
        <taxon>Bacillariophycidae</taxon>
        <taxon>Bacillariales</taxon>
        <taxon>Bacillariaceae</taxon>
        <taxon>Fragilariopsis</taxon>
    </lineage>
</organism>